<reference evidence="2 3" key="1">
    <citation type="submission" date="2013-08" db="EMBL/GenBank/DDBJ databases">
        <title>The genome sequence of Knoellia sinensis.</title>
        <authorList>
            <person name="Zhu W."/>
            <person name="Wang G."/>
        </authorList>
    </citation>
    <scope>NUCLEOTIDE SEQUENCE [LARGE SCALE GENOMIC DNA]</scope>
    <source>
        <strain evidence="2 3">KCTC 19936</strain>
    </source>
</reference>
<gene>
    <name evidence="2" type="ORF">N802_06305</name>
</gene>
<dbReference type="OrthoDB" id="3237462at2"/>
<proteinExistence type="predicted"/>
<dbReference type="Proteomes" id="UP000030002">
    <property type="component" value="Unassembled WGS sequence"/>
</dbReference>
<evidence type="ECO:0000313" key="3">
    <source>
        <dbReference type="Proteomes" id="UP000030002"/>
    </source>
</evidence>
<dbReference type="SUPFAM" id="SSF52540">
    <property type="entry name" value="P-loop containing nucleoside triphosphate hydrolases"/>
    <property type="match status" value="1"/>
</dbReference>
<keyword evidence="3" id="KW-1185">Reference proteome</keyword>
<name>A0A0A0IZL5_9MICO</name>
<accession>A0A0A0IZL5</accession>
<sequence length="224" mass="24812">MRLTRLAIKNHSRLAPTELEVRKHLILVGPNDVGKSSVLRCIDLLLGASTGQLYNRIQFEDLADPDKPMLIEADLRGFNATDKALFPDELTVDTATGELTLTISLEASFDTNKTLSVDRRAPKSGIQRQLSVRQVEAFGWNLLSATAVNRDIRDGRRTPLDDILQLVDLGTERDDFKKLFDAVEAQLGKSKTLKRLRASLASQLSKALPVELTKDELAFTTGTL</sequence>
<organism evidence="2 3">
    <name type="scientific">Knoellia sinensis KCTC 19936</name>
    <dbReference type="NCBI Taxonomy" id="1385520"/>
    <lineage>
        <taxon>Bacteria</taxon>
        <taxon>Bacillati</taxon>
        <taxon>Actinomycetota</taxon>
        <taxon>Actinomycetes</taxon>
        <taxon>Micrococcales</taxon>
        <taxon>Intrasporangiaceae</taxon>
        <taxon>Knoellia</taxon>
    </lineage>
</organism>
<dbReference type="EMBL" id="AVPJ01000017">
    <property type="protein sequence ID" value="KGN30610.1"/>
    <property type="molecule type" value="Genomic_DNA"/>
</dbReference>
<evidence type="ECO:0000259" key="1">
    <source>
        <dbReference type="Pfam" id="PF13175"/>
    </source>
</evidence>
<protein>
    <recommendedName>
        <fullName evidence="1">Endonuclease GajA/Old nuclease/RecF-like AAA domain-containing protein</fullName>
    </recommendedName>
</protein>
<dbReference type="eggNOG" id="COG1106">
    <property type="taxonomic scope" value="Bacteria"/>
</dbReference>
<evidence type="ECO:0000313" key="2">
    <source>
        <dbReference type="EMBL" id="KGN30610.1"/>
    </source>
</evidence>
<dbReference type="InterPro" id="IPR027417">
    <property type="entry name" value="P-loop_NTPase"/>
</dbReference>
<dbReference type="Pfam" id="PF13175">
    <property type="entry name" value="AAA_15"/>
    <property type="match status" value="1"/>
</dbReference>
<dbReference type="Gene3D" id="3.40.50.300">
    <property type="entry name" value="P-loop containing nucleotide triphosphate hydrolases"/>
    <property type="match status" value="1"/>
</dbReference>
<dbReference type="AlphaFoldDB" id="A0A0A0IZL5"/>
<comment type="caution">
    <text evidence="2">The sequence shown here is derived from an EMBL/GenBank/DDBJ whole genome shotgun (WGS) entry which is preliminary data.</text>
</comment>
<feature type="domain" description="Endonuclease GajA/Old nuclease/RecF-like AAA" evidence="1">
    <location>
        <begin position="1"/>
        <end position="114"/>
    </location>
</feature>
<dbReference type="InterPro" id="IPR041685">
    <property type="entry name" value="AAA_GajA/Old/RecF-like"/>
</dbReference>
<dbReference type="STRING" id="1385520.N802_06305"/>